<dbReference type="GO" id="GO:0030638">
    <property type="term" value="P:polyketide metabolic process"/>
    <property type="evidence" value="ECO:0007669"/>
    <property type="project" value="InterPro"/>
</dbReference>
<accession>A0A136JGG7</accession>
<organism evidence="2 3">
    <name type="scientific">Microdochium bolleyi</name>
    <dbReference type="NCBI Taxonomy" id="196109"/>
    <lineage>
        <taxon>Eukaryota</taxon>
        <taxon>Fungi</taxon>
        <taxon>Dikarya</taxon>
        <taxon>Ascomycota</taxon>
        <taxon>Pezizomycotina</taxon>
        <taxon>Sordariomycetes</taxon>
        <taxon>Xylariomycetidae</taxon>
        <taxon>Xylariales</taxon>
        <taxon>Microdochiaceae</taxon>
        <taxon>Microdochium</taxon>
    </lineage>
</organism>
<dbReference type="InterPro" id="IPR032710">
    <property type="entry name" value="NTF2-like_dom_sf"/>
</dbReference>
<feature type="region of interest" description="Disordered" evidence="1">
    <location>
        <begin position="418"/>
        <end position="513"/>
    </location>
</feature>
<evidence type="ECO:0000313" key="3">
    <source>
        <dbReference type="Proteomes" id="UP000070501"/>
    </source>
</evidence>
<keyword evidence="2" id="KW-0378">Hydrolase</keyword>
<dbReference type="Proteomes" id="UP000070501">
    <property type="component" value="Unassembled WGS sequence"/>
</dbReference>
<dbReference type="SUPFAM" id="SSF54427">
    <property type="entry name" value="NTF2-like"/>
    <property type="match status" value="1"/>
</dbReference>
<dbReference type="EMBL" id="KQ964246">
    <property type="protein sequence ID" value="KXJ96255.1"/>
    <property type="molecule type" value="Genomic_DNA"/>
</dbReference>
<dbReference type="GO" id="GO:0016787">
    <property type="term" value="F:hydrolase activity"/>
    <property type="evidence" value="ECO:0007669"/>
    <property type="project" value="UniProtKB-KW"/>
</dbReference>
<keyword evidence="3" id="KW-1185">Reference proteome</keyword>
<gene>
    <name evidence="2" type="ORF">Micbo1qcDRAFT_231321</name>
</gene>
<dbReference type="Gene3D" id="3.10.450.50">
    <property type="match status" value="1"/>
</dbReference>
<reference evidence="3" key="1">
    <citation type="submission" date="2016-02" db="EMBL/GenBank/DDBJ databases">
        <title>Draft genome sequence of Microdochium bolleyi, a fungal endophyte of beachgrass.</title>
        <authorList>
            <consortium name="DOE Joint Genome Institute"/>
            <person name="David A.S."/>
            <person name="May G."/>
            <person name="Haridas S."/>
            <person name="Lim J."/>
            <person name="Wang M."/>
            <person name="Labutti K."/>
            <person name="Lipzen A."/>
            <person name="Barry K."/>
            <person name="Grigoriev I.V."/>
        </authorList>
    </citation>
    <scope>NUCLEOTIDE SEQUENCE [LARGE SCALE GENOMIC DNA]</scope>
    <source>
        <strain evidence="3">J235TASD1</strain>
    </source>
</reference>
<proteinExistence type="predicted"/>
<dbReference type="STRING" id="196109.A0A136JGG7"/>
<dbReference type="InterPro" id="IPR009959">
    <property type="entry name" value="Cyclase_SnoaL-like"/>
</dbReference>
<dbReference type="InParanoid" id="A0A136JGG7"/>
<feature type="compositionally biased region" description="Basic and acidic residues" evidence="1">
    <location>
        <begin position="488"/>
        <end position="513"/>
    </location>
</feature>
<protein>
    <submittedName>
        <fullName evidence="2">Dienelactone hydrolase</fullName>
    </submittedName>
</protein>
<evidence type="ECO:0000256" key="1">
    <source>
        <dbReference type="SAM" id="MobiDB-lite"/>
    </source>
</evidence>
<evidence type="ECO:0000313" key="2">
    <source>
        <dbReference type="EMBL" id="KXJ96255.1"/>
    </source>
</evidence>
<dbReference type="AlphaFoldDB" id="A0A136JGG7"/>
<dbReference type="PANTHER" id="PTHR38436:SF3">
    <property type="entry name" value="CARBOXYMETHYLENEBUTENOLIDASE-RELATED"/>
    <property type="match status" value="1"/>
</dbReference>
<dbReference type="PANTHER" id="PTHR38436">
    <property type="entry name" value="POLYKETIDE CYCLASE SNOAL-LIKE DOMAIN"/>
    <property type="match status" value="1"/>
</dbReference>
<dbReference type="OrthoDB" id="5440at2759"/>
<sequence>MVNINFPGFIDVAAENRDGRRIQVLGGSMARSVNRYDQSFLSTDFPRSPSKLYVTAETDDFDSRTLTAWRSEGFDVEYLPMGKGGSEYAAKLHEISRRELGPCERFGIVAYGDAASACLLHFHNLENNHELRMGCLIAYYPTQIPDPESRYPGGIQVLVHLAGSEVGVVKRAQMVGIQGKDRVRNRQIDSGLGVGGKLPGIKYPAYSYDAEPGFAEHDLKEFDPVGAELAWSRSLATARRAFQIDVDLESVVDKNIQGKFFNKDLKQTMSTFANATPHVTNMPTLTGGIGASELQSFYSDFFLSTHPETLEITLISRTIGTDRVVDELHVSFKHTQEMPWILPGVPPTNRRVEIMIVSIVAVKAGKLQHEHVYWDQASVLMQVGLLDPKLLPERAKEKGATSMPVVGKEAARRMLGKERDYEEGQADNELIPSFWGDDDDGQEKDNNSSSRKKGKEPLKQIEGGSSGAPEDKKGGNEGDGESTAYSKQADRGSELPDRTKEKADDGAEKNIED</sequence>
<name>A0A136JGG7_9PEZI</name>